<dbReference type="Gene3D" id="1.10.10.60">
    <property type="entry name" value="Homeodomain-like"/>
    <property type="match status" value="1"/>
</dbReference>
<dbReference type="Proteomes" id="UP001432166">
    <property type="component" value="Chromosome"/>
</dbReference>
<evidence type="ECO:0000313" key="4">
    <source>
        <dbReference type="EMBL" id="WTP54526.1"/>
    </source>
</evidence>
<dbReference type="InterPro" id="IPR009057">
    <property type="entry name" value="Homeodomain-like_sf"/>
</dbReference>
<reference evidence="4" key="1">
    <citation type="submission" date="2022-10" db="EMBL/GenBank/DDBJ databases">
        <title>The complete genomes of actinobacterial strains from the NBC collection.</title>
        <authorList>
            <person name="Joergensen T.S."/>
            <person name="Alvarez Arevalo M."/>
            <person name="Sterndorff E.B."/>
            <person name="Faurdal D."/>
            <person name="Vuksanovic O."/>
            <person name="Mourched A.-S."/>
            <person name="Charusanti P."/>
            <person name="Shaw S."/>
            <person name="Blin K."/>
            <person name="Weber T."/>
        </authorList>
    </citation>
    <scope>NUCLEOTIDE SEQUENCE</scope>
    <source>
        <strain evidence="4">NBC_00189</strain>
    </source>
</reference>
<feature type="domain" description="HTH araC/xylS-type" evidence="3">
    <location>
        <begin position="1"/>
        <end position="48"/>
    </location>
</feature>
<keyword evidence="5" id="KW-1185">Reference proteome</keyword>
<evidence type="ECO:0000256" key="2">
    <source>
        <dbReference type="ARBA" id="ARBA00023163"/>
    </source>
</evidence>
<protein>
    <submittedName>
        <fullName evidence="4">Helix-turn-helix domain-containing protein</fullName>
    </submittedName>
</protein>
<sequence>MADRPVLRASQTKSMARIADRVGFSSVTDFSRYFHQRTGRTPVAFRETVRGHTPR</sequence>
<evidence type="ECO:0000313" key="5">
    <source>
        <dbReference type="Proteomes" id="UP001432166"/>
    </source>
</evidence>
<keyword evidence="2" id="KW-0804">Transcription</keyword>
<proteinExistence type="predicted"/>
<dbReference type="SUPFAM" id="SSF46689">
    <property type="entry name" value="Homeodomain-like"/>
    <property type="match status" value="1"/>
</dbReference>
<evidence type="ECO:0000256" key="1">
    <source>
        <dbReference type="ARBA" id="ARBA00023015"/>
    </source>
</evidence>
<accession>A0ABZ1JV45</accession>
<evidence type="ECO:0000259" key="3">
    <source>
        <dbReference type="PROSITE" id="PS01124"/>
    </source>
</evidence>
<dbReference type="PROSITE" id="PS01124">
    <property type="entry name" value="HTH_ARAC_FAMILY_2"/>
    <property type="match status" value="1"/>
</dbReference>
<dbReference type="InterPro" id="IPR018060">
    <property type="entry name" value="HTH_AraC"/>
</dbReference>
<name>A0ABZ1JV45_9ACTN</name>
<organism evidence="4 5">
    <name type="scientific">Streptomyces tauricus</name>
    <dbReference type="NCBI Taxonomy" id="68274"/>
    <lineage>
        <taxon>Bacteria</taxon>
        <taxon>Bacillati</taxon>
        <taxon>Actinomycetota</taxon>
        <taxon>Actinomycetes</taxon>
        <taxon>Kitasatosporales</taxon>
        <taxon>Streptomycetaceae</taxon>
        <taxon>Streptomyces</taxon>
        <taxon>Streptomyces aurantiacus group</taxon>
    </lineage>
</organism>
<dbReference type="Pfam" id="PF12833">
    <property type="entry name" value="HTH_18"/>
    <property type="match status" value="1"/>
</dbReference>
<dbReference type="EMBL" id="CP108133">
    <property type="protein sequence ID" value="WTP54526.1"/>
    <property type="molecule type" value="Genomic_DNA"/>
</dbReference>
<gene>
    <name evidence="4" type="ORF">OG288_43150</name>
</gene>
<dbReference type="RefSeq" id="WP_328939840.1">
    <property type="nucleotide sequence ID" value="NZ_CP108133.1"/>
</dbReference>
<keyword evidence="1" id="KW-0805">Transcription regulation</keyword>